<keyword evidence="1" id="KW-0812">Transmembrane</keyword>
<proteinExistence type="predicted"/>
<evidence type="ECO:0000256" key="1">
    <source>
        <dbReference type="SAM" id="Phobius"/>
    </source>
</evidence>
<feature type="transmembrane region" description="Helical" evidence="1">
    <location>
        <begin position="35"/>
        <end position="54"/>
    </location>
</feature>
<dbReference type="Proteomes" id="UP001214553">
    <property type="component" value="Chromosome"/>
</dbReference>
<evidence type="ECO:0000313" key="2">
    <source>
        <dbReference type="EMBL" id="WEG07631.1"/>
    </source>
</evidence>
<accession>A0ABY8BTY7</accession>
<keyword evidence="3" id="KW-1185">Reference proteome</keyword>
<dbReference type="RefSeq" id="WP_275276969.1">
    <property type="nucleotide sequence ID" value="NZ_CP119108.1"/>
</dbReference>
<reference evidence="2 3" key="1">
    <citation type="submission" date="2023-03" db="EMBL/GenBank/DDBJ databases">
        <title>Genome sequence of Microbacterium sp. KACC 23027.</title>
        <authorList>
            <person name="Kim S."/>
            <person name="Heo J."/>
            <person name="Kwon S.-W."/>
        </authorList>
    </citation>
    <scope>NUCLEOTIDE SEQUENCE [LARGE SCALE GENOMIC DNA]</scope>
    <source>
        <strain evidence="2 3">KACC 23027</strain>
    </source>
</reference>
<keyword evidence="1" id="KW-0472">Membrane</keyword>
<dbReference type="EMBL" id="CP119108">
    <property type="protein sequence ID" value="WEG07631.1"/>
    <property type="molecule type" value="Genomic_DNA"/>
</dbReference>
<organism evidence="2 3">
    <name type="scientific">Microbacterium horticulturae</name>
    <dbReference type="NCBI Taxonomy" id="3028316"/>
    <lineage>
        <taxon>Bacteria</taxon>
        <taxon>Bacillati</taxon>
        <taxon>Actinomycetota</taxon>
        <taxon>Actinomycetes</taxon>
        <taxon>Micrococcales</taxon>
        <taxon>Microbacteriaceae</taxon>
        <taxon>Microbacterium</taxon>
    </lineage>
</organism>
<protein>
    <submittedName>
        <fullName evidence="2">Uncharacterized protein</fullName>
    </submittedName>
</protein>
<evidence type="ECO:0000313" key="3">
    <source>
        <dbReference type="Proteomes" id="UP001214553"/>
    </source>
</evidence>
<keyword evidence="1" id="KW-1133">Transmembrane helix</keyword>
<gene>
    <name evidence="2" type="ORF">PU630_10220</name>
</gene>
<sequence>MVSSVVVAVGVVFIVPVRLIDSGCNFGEGRRVRPFGGMAVSVIDAVKQALVAFLTRMRSS</sequence>
<name>A0ABY8BTY7_9MICO</name>